<dbReference type="GO" id="GO:0016491">
    <property type="term" value="F:oxidoreductase activity"/>
    <property type="evidence" value="ECO:0007669"/>
    <property type="project" value="UniProtKB-KW"/>
</dbReference>
<dbReference type="Pfam" id="PF03358">
    <property type="entry name" value="FMN_red"/>
    <property type="match status" value="1"/>
</dbReference>
<dbReference type="RefSeq" id="WP_035405425.1">
    <property type="nucleotide sequence ID" value="NZ_CP147407.1"/>
</dbReference>
<dbReference type="InterPro" id="IPR005025">
    <property type="entry name" value="FMN_Rdtase-like_dom"/>
</dbReference>
<name>A0ABZ2NK21_9BACI</name>
<feature type="domain" description="NADPH-dependent FMN reductase-like" evidence="2">
    <location>
        <begin position="1"/>
        <end position="136"/>
    </location>
</feature>
<dbReference type="Gene3D" id="3.40.50.360">
    <property type="match status" value="1"/>
</dbReference>
<dbReference type="PANTHER" id="PTHR30543:SF21">
    <property type="entry name" value="NAD(P)H-DEPENDENT FMN REDUCTASE LOT6"/>
    <property type="match status" value="1"/>
</dbReference>
<dbReference type="PANTHER" id="PTHR30543">
    <property type="entry name" value="CHROMATE REDUCTASE"/>
    <property type="match status" value="1"/>
</dbReference>
<dbReference type="Proteomes" id="UP001377337">
    <property type="component" value="Chromosome"/>
</dbReference>
<keyword evidence="3" id="KW-0560">Oxidoreductase</keyword>
<sequence>MNVLVLSGGPRKHGRSAIAAKCIAENHKTDLIDLSQFALPLFTGEESQPADSQVKKLKEAAEKADGFVLLSPEYHGGISGALKNALDFLNSGYFAQKPVALVSVAGGGKGGINTLNQMRTIMRALYANTIAKQLVLDPHCFDMEAKALHAEPAGLVNELMDELALYLEISKQIRKL</sequence>
<keyword evidence="4" id="KW-1185">Reference proteome</keyword>
<dbReference type="InterPro" id="IPR050712">
    <property type="entry name" value="NAD(P)H-dep_reductase"/>
</dbReference>
<dbReference type="InterPro" id="IPR029039">
    <property type="entry name" value="Flavoprotein-like_sf"/>
</dbReference>
<evidence type="ECO:0000313" key="4">
    <source>
        <dbReference type="Proteomes" id="UP001377337"/>
    </source>
</evidence>
<reference evidence="3 4" key="1">
    <citation type="submission" date="2024-02" db="EMBL/GenBank/DDBJ databases">
        <title>Seven novel Bacillus-like species.</title>
        <authorList>
            <person name="Liu G."/>
        </authorList>
    </citation>
    <scope>NUCLEOTIDE SEQUENCE [LARGE SCALE GENOMIC DNA]</scope>
    <source>
        <strain evidence="3 4">FJAT-52054</strain>
    </source>
</reference>
<organism evidence="3 4">
    <name type="scientific">Metabacillus sediminis</name>
    <dbReference type="NCBI Taxonomy" id="3117746"/>
    <lineage>
        <taxon>Bacteria</taxon>
        <taxon>Bacillati</taxon>
        <taxon>Bacillota</taxon>
        <taxon>Bacilli</taxon>
        <taxon>Bacillales</taxon>
        <taxon>Bacillaceae</taxon>
        <taxon>Metabacillus</taxon>
    </lineage>
</organism>
<evidence type="ECO:0000259" key="2">
    <source>
        <dbReference type="Pfam" id="PF03358"/>
    </source>
</evidence>
<comment type="similarity">
    <text evidence="1">Belongs to the azoreductase type 2 family.</text>
</comment>
<dbReference type="SUPFAM" id="SSF52218">
    <property type="entry name" value="Flavoproteins"/>
    <property type="match status" value="1"/>
</dbReference>
<gene>
    <name evidence="3" type="ORF">WCV65_05060</name>
</gene>
<protein>
    <submittedName>
        <fullName evidence="3">NAD(P)H-dependent oxidoreductase</fullName>
        <ecNumber evidence="3">1.-.-.-</ecNumber>
    </submittedName>
</protein>
<evidence type="ECO:0000313" key="3">
    <source>
        <dbReference type="EMBL" id="WXB97849.1"/>
    </source>
</evidence>
<evidence type="ECO:0000256" key="1">
    <source>
        <dbReference type="ARBA" id="ARBA00009428"/>
    </source>
</evidence>
<dbReference type="EMBL" id="CP147407">
    <property type="protein sequence ID" value="WXB97849.1"/>
    <property type="molecule type" value="Genomic_DNA"/>
</dbReference>
<proteinExistence type="inferred from homology"/>
<accession>A0ABZ2NK21</accession>
<dbReference type="EC" id="1.-.-.-" evidence="3"/>